<keyword evidence="1" id="KW-1133">Transmembrane helix</keyword>
<dbReference type="EMBL" id="CP159307">
    <property type="protein sequence ID" value="XCH34087.1"/>
    <property type="molecule type" value="Genomic_DNA"/>
</dbReference>
<reference evidence="2" key="1">
    <citation type="submission" date="2024-06" db="EMBL/GenBank/DDBJ databases">
        <title>A Novel Isolate, Dehalogenimonas sp. Strain 4OHTPN, Dechlorinates Aromatic 4 Hydroxy chlorothalonil by a Novel Reductive Dehalogenase.</title>
        <authorList>
            <person name="Liu G."/>
        </authorList>
    </citation>
    <scope>NUCLEOTIDE SEQUENCE</scope>
    <source>
        <strain evidence="2">4OHTPN</strain>
    </source>
</reference>
<protein>
    <submittedName>
        <fullName evidence="2">YbaN family protein</fullName>
    </submittedName>
</protein>
<keyword evidence="1" id="KW-0472">Membrane</keyword>
<sequence length="123" mass="13989">MKHGRRIILIGIGTLALSLGVLGVFLPLLPTTPFLLLAAACYTRSSPRFYHWLIHHHWLGEYIRNYREHRAIKLRAKVSAIVILWLAIFISMMAVDVTWIRLLLVVIAAGVTVHLLTLRTIKS</sequence>
<keyword evidence="1" id="KW-0812">Transmembrane</keyword>
<dbReference type="Pfam" id="PF04304">
    <property type="entry name" value="DUF454"/>
    <property type="match status" value="1"/>
</dbReference>
<dbReference type="PANTHER" id="PTHR35813">
    <property type="entry name" value="INNER MEMBRANE PROTEIN YBAN"/>
    <property type="match status" value="1"/>
</dbReference>
<evidence type="ECO:0000313" key="2">
    <source>
        <dbReference type="EMBL" id="XCH34087.1"/>
    </source>
</evidence>
<organism evidence="2">
    <name type="scientific">Dehalogenimonas sp. 4OHTPN</name>
    <dbReference type="NCBI Taxonomy" id="3166643"/>
    <lineage>
        <taxon>Bacteria</taxon>
        <taxon>Bacillati</taxon>
        <taxon>Chloroflexota</taxon>
        <taxon>Dehalococcoidia</taxon>
        <taxon>Dehalococcoidales</taxon>
        <taxon>Dehalococcoidaceae</taxon>
        <taxon>Dehalogenimonas</taxon>
    </lineage>
</organism>
<dbReference type="PIRSF" id="PIRSF016789">
    <property type="entry name" value="DUF454"/>
    <property type="match status" value="1"/>
</dbReference>
<dbReference type="RefSeq" id="WP_353715272.1">
    <property type="nucleotide sequence ID" value="NZ_CP159307.1"/>
</dbReference>
<name>A0AAU8GB11_9CHLR</name>
<dbReference type="GO" id="GO:0005886">
    <property type="term" value="C:plasma membrane"/>
    <property type="evidence" value="ECO:0007669"/>
    <property type="project" value="TreeGrafter"/>
</dbReference>
<feature type="transmembrane region" description="Helical" evidence="1">
    <location>
        <begin position="99"/>
        <end position="118"/>
    </location>
</feature>
<dbReference type="PANTHER" id="PTHR35813:SF1">
    <property type="entry name" value="INNER MEMBRANE PROTEIN YBAN"/>
    <property type="match status" value="1"/>
</dbReference>
<dbReference type="InterPro" id="IPR007401">
    <property type="entry name" value="DUF454"/>
</dbReference>
<accession>A0AAU8GB11</accession>
<proteinExistence type="predicted"/>
<gene>
    <name evidence="2" type="ORF">ABV300_04200</name>
</gene>
<feature type="transmembrane region" description="Helical" evidence="1">
    <location>
        <begin position="74"/>
        <end position="93"/>
    </location>
</feature>
<feature type="transmembrane region" description="Helical" evidence="1">
    <location>
        <begin position="7"/>
        <end position="28"/>
    </location>
</feature>
<evidence type="ECO:0000256" key="1">
    <source>
        <dbReference type="SAM" id="Phobius"/>
    </source>
</evidence>
<dbReference type="AlphaFoldDB" id="A0AAU8GB11"/>